<gene>
    <name evidence="6" type="ORF">METZ01_LOCUS116840</name>
</gene>
<dbReference type="InterPro" id="IPR022653">
    <property type="entry name" value="De-COase2_pyr-phos_BS"/>
</dbReference>
<dbReference type="GO" id="GO:0009089">
    <property type="term" value="P:lysine biosynthetic process via diaminopimelate"/>
    <property type="evidence" value="ECO:0007669"/>
    <property type="project" value="InterPro"/>
</dbReference>
<dbReference type="Gene3D" id="3.20.20.10">
    <property type="entry name" value="Alanine racemase"/>
    <property type="match status" value="1"/>
</dbReference>
<dbReference type="Gene3D" id="2.40.37.10">
    <property type="entry name" value="Lyase, Ornithine Decarboxylase, Chain A, domain 1"/>
    <property type="match status" value="1"/>
</dbReference>
<dbReference type="Pfam" id="PF02784">
    <property type="entry name" value="Orn_Arg_deC_N"/>
    <property type="match status" value="1"/>
</dbReference>
<dbReference type="FunFam" id="3.20.20.10:FF:000003">
    <property type="entry name" value="Diaminopimelate decarboxylase"/>
    <property type="match status" value="1"/>
</dbReference>
<evidence type="ECO:0000256" key="4">
    <source>
        <dbReference type="ARBA" id="ARBA00023239"/>
    </source>
</evidence>
<evidence type="ECO:0000256" key="3">
    <source>
        <dbReference type="ARBA" id="ARBA00022898"/>
    </source>
</evidence>
<dbReference type="PRINTS" id="PR01181">
    <property type="entry name" value="DAPDCRBXLASE"/>
</dbReference>
<protein>
    <recommendedName>
        <fullName evidence="5">Orn/DAP/Arg decarboxylase 2 N-terminal domain-containing protein</fullName>
    </recommendedName>
</protein>
<keyword evidence="4" id="KW-0456">Lyase</keyword>
<feature type="non-terminal residue" evidence="6">
    <location>
        <position position="290"/>
    </location>
</feature>
<evidence type="ECO:0000256" key="2">
    <source>
        <dbReference type="ARBA" id="ARBA00022793"/>
    </source>
</evidence>
<dbReference type="PROSITE" id="PS00878">
    <property type="entry name" value="ODR_DC_2_1"/>
    <property type="match status" value="1"/>
</dbReference>
<dbReference type="NCBIfam" id="TIGR01048">
    <property type="entry name" value="lysA"/>
    <property type="match status" value="1"/>
</dbReference>
<dbReference type="InterPro" id="IPR029066">
    <property type="entry name" value="PLP-binding_barrel"/>
</dbReference>
<dbReference type="InterPro" id="IPR022644">
    <property type="entry name" value="De-COase2_N"/>
</dbReference>
<organism evidence="6">
    <name type="scientific">marine metagenome</name>
    <dbReference type="NCBI Taxonomy" id="408172"/>
    <lineage>
        <taxon>unclassified sequences</taxon>
        <taxon>metagenomes</taxon>
        <taxon>ecological metagenomes</taxon>
    </lineage>
</organism>
<dbReference type="CDD" id="cd06828">
    <property type="entry name" value="PLPDE_III_DapDC"/>
    <property type="match status" value="1"/>
</dbReference>
<comment type="cofactor">
    <cofactor evidence="1">
        <name>pyridoxal 5'-phosphate</name>
        <dbReference type="ChEBI" id="CHEBI:597326"/>
    </cofactor>
</comment>
<dbReference type="PRINTS" id="PR01179">
    <property type="entry name" value="ODADCRBXLASE"/>
</dbReference>
<dbReference type="InterPro" id="IPR002986">
    <property type="entry name" value="DAP_deCOOHase_LysA"/>
</dbReference>
<feature type="domain" description="Orn/DAP/Arg decarboxylase 2 N-terminal" evidence="5">
    <location>
        <begin position="35"/>
        <end position="281"/>
    </location>
</feature>
<dbReference type="InterPro" id="IPR009006">
    <property type="entry name" value="Ala_racemase/Decarboxylase_C"/>
</dbReference>
<dbReference type="InterPro" id="IPR000183">
    <property type="entry name" value="Orn/DAP/Arg_de-COase"/>
</dbReference>
<evidence type="ECO:0000259" key="5">
    <source>
        <dbReference type="Pfam" id="PF02784"/>
    </source>
</evidence>
<reference evidence="6" key="1">
    <citation type="submission" date="2018-05" db="EMBL/GenBank/DDBJ databases">
        <authorList>
            <person name="Lanie J.A."/>
            <person name="Ng W.-L."/>
            <person name="Kazmierczak K.M."/>
            <person name="Andrzejewski T.M."/>
            <person name="Davidsen T.M."/>
            <person name="Wayne K.J."/>
            <person name="Tettelin H."/>
            <person name="Glass J.I."/>
            <person name="Rusch D."/>
            <person name="Podicherti R."/>
            <person name="Tsui H.-C.T."/>
            <person name="Winkler M.E."/>
        </authorList>
    </citation>
    <scope>NUCLEOTIDE SEQUENCE</scope>
</reference>
<dbReference type="InterPro" id="IPR022657">
    <property type="entry name" value="De-COase2_CS"/>
</dbReference>
<sequence length="290" mass="31413">MDHFHYRGGHYFAEDVSLEQIAGDVGTPCYVYSRATMEHHWKVFDAAFGDHPHTVLYAVKANGNLAVLNLLSRLGSGFDIVSGGELERVLQAGGRASEVVFSGVGKSEAEITRALEVGVRCLNLESAAELERVNRLAGDLGVTAPVALRINPDVDPGTHPYIATGLRENKFGIPVGEARCLYRLAQDCQHVEVTGVACHIGSQLTQLSPFTHALDRVLDFVFALQDEGLSVEHLDLGGGLGIPYIDESPPQPDDYVQALLETMARRDCWLPVSIEPGRAIMGNAGLLLTR</sequence>
<dbReference type="AlphaFoldDB" id="A0A381XGW4"/>
<name>A0A381XGW4_9ZZZZ</name>
<dbReference type="PANTHER" id="PTHR43727:SF2">
    <property type="entry name" value="GROUP IV DECARBOXYLASE"/>
    <property type="match status" value="1"/>
</dbReference>
<dbReference type="PROSITE" id="PS00879">
    <property type="entry name" value="ODR_DC_2_2"/>
    <property type="match status" value="1"/>
</dbReference>
<evidence type="ECO:0000256" key="1">
    <source>
        <dbReference type="ARBA" id="ARBA00001933"/>
    </source>
</evidence>
<evidence type="ECO:0000313" key="6">
    <source>
        <dbReference type="EMBL" id="SVA63986.1"/>
    </source>
</evidence>
<proteinExistence type="predicted"/>
<keyword evidence="3" id="KW-0663">Pyridoxal phosphate</keyword>
<dbReference type="SUPFAM" id="SSF51419">
    <property type="entry name" value="PLP-binding barrel"/>
    <property type="match status" value="1"/>
</dbReference>
<accession>A0A381XGW4</accession>
<dbReference type="PANTHER" id="PTHR43727">
    <property type="entry name" value="DIAMINOPIMELATE DECARBOXYLASE"/>
    <property type="match status" value="1"/>
</dbReference>
<dbReference type="EMBL" id="UINC01015141">
    <property type="protein sequence ID" value="SVA63986.1"/>
    <property type="molecule type" value="Genomic_DNA"/>
</dbReference>
<dbReference type="GO" id="GO:0008836">
    <property type="term" value="F:diaminopimelate decarboxylase activity"/>
    <property type="evidence" value="ECO:0007669"/>
    <property type="project" value="InterPro"/>
</dbReference>
<keyword evidence="2" id="KW-0210">Decarboxylase</keyword>